<feature type="region of interest" description="Disordered" evidence="8">
    <location>
        <begin position="1323"/>
        <end position="1343"/>
    </location>
</feature>
<name>A0A6F9DL81_9ASCI</name>
<gene>
    <name evidence="10" type="primary">Med12l-001</name>
</gene>
<keyword evidence="7" id="KW-0539">Nucleus</keyword>
<proteinExistence type="evidence at transcript level"/>
<dbReference type="GO" id="GO:0045944">
    <property type="term" value="P:positive regulation of transcription by RNA polymerase II"/>
    <property type="evidence" value="ECO:0007669"/>
    <property type="project" value="TreeGrafter"/>
</dbReference>
<dbReference type="GO" id="GO:0003713">
    <property type="term" value="F:transcription coactivator activity"/>
    <property type="evidence" value="ECO:0007669"/>
    <property type="project" value="TreeGrafter"/>
</dbReference>
<evidence type="ECO:0000256" key="7">
    <source>
        <dbReference type="ARBA" id="ARBA00023242"/>
    </source>
</evidence>
<evidence type="ECO:0000313" key="10">
    <source>
        <dbReference type="EMBL" id="CAB3263723.1"/>
    </source>
</evidence>
<evidence type="ECO:0000259" key="9">
    <source>
        <dbReference type="SMART" id="SM01281"/>
    </source>
</evidence>
<feature type="region of interest" description="Disordered" evidence="8">
    <location>
        <begin position="2072"/>
        <end position="2114"/>
    </location>
</feature>
<reference evidence="10" key="1">
    <citation type="submission" date="2020-04" db="EMBL/GenBank/DDBJ databases">
        <authorList>
            <person name="Neveu A P."/>
        </authorList>
    </citation>
    <scope>NUCLEOTIDE SEQUENCE</scope>
    <source>
        <tissue evidence="10">Whole embryo</tissue>
    </source>
</reference>
<dbReference type="Pfam" id="PF12145">
    <property type="entry name" value="Med12-LCEWAV"/>
    <property type="match status" value="1"/>
</dbReference>
<feature type="domain" description="Mediator complex subunit Med12" evidence="9">
    <location>
        <begin position="99"/>
        <end position="161"/>
    </location>
</feature>
<evidence type="ECO:0000256" key="4">
    <source>
        <dbReference type="ARBA" id="ARBA00023015"/>
    </source>
</evidence>
<dbReference type="SMART" id="SM01281">
    <property type="entry name" value="Med12"/>
    <property type="match status" value="1"/>
</dbReference>
<evidence type="ECO:0000256" key="6">
    <source>
        <dbReference type="ARBA" id="ARBA00023163"/>
    </source>
</evidence>
<protein>
    <submittedName>
        <fullName evidence="10">Mediator of RNA polymerase II transcription subunit 12-like protein</fullName>
    </submittedName>
</protein>
<keyword evidence="6" id="KW-0804">Transcription</keyword>
<comment type="similarity">
    <text evidence="2">Belongs to the Mediator complex subunit 12 family.</text>
</comment>
<evidence type="ECO:0000256" key="2">
    <source>
        <dbReference type="ARBA" id="ARBA00010289"/>
    </source>
</evidence>
<evidence type="ECO:0000256" key="8">
    <source>
        <dbReference type="SAM" id="MobiDB-lite"/>
    </source>
</evidence>
<feature type="compositionally biased region" description="Low complexity" evidence="8">
    <location>
        <begin position="2083"/>
        <end position="2097"/>
    </location>
</feature>
<feature type="compositionally biased region" description="Polar residues" evidence="8">
    <location>
        <begin position="1839"/>
        <end position="1848"/>
    </location>
</feature>
<dbReference type="InterPro" id="IPR021990">
    <property type="entry name" value="Mediator_Med12_LCEWAV"/>
</dbReference>
<evidence type="ECO:0000256" key="3">
    <source>
        <dbReference type="ARBA" id="ARBA00022491"/>
    </source>
</evidence>
<feature type="region of interest" description="Disordered" evidence="8">
    <location>
        <begin position="1815"/>
        <end position="1956"/>
    </location>
</feature>
<feature type="compositionally biased region" description="Polar residues" evidence="8">
    <location>
        <begin position="1880"/>
        <end position="1956"/>
    </location>
</feature>
<evidence type="ECO:0000256" key="5">
    <source>
        <dbReference type="ARBA" id="ARBA00023159"/>
    </source>
</evidence>
<sequence length="2230" mass="248677">MPSSSTIALNAFLENRNLKRPKLGPPDVYPQEPKQKEDELTSVNVKQGFIDHPAISDEHSSAHLYTIDANKISQSFNTILTQKQICNTFNDDGKKRPQVFKENFFVTTSPSHLQSWFKELGGNQSLRYLSRKVPGMNKKEDIFQILAEYDVPLVRAAWFIKMTAMYYLIQTEVKSKKRPNNDPNLVYSDWTQAICKFMREQLAKLNKDNSSVLNGSAFANGFGNTGLSKTLGTVQGVLGSQTVLTRDDLEKQLKYISNLAHHMYTEGLFDRHEFLTWVVETFEAIPMYDEIALSYFMPFVLQYIEEVSMNLLLSRRMSFAAAHHLNWIFMDGKSSRSGTPTTPSGRNTPANQPNNQLPMNNLNPTEAQLKQSFPSYLEPIVHTLGCIIQVTALTCTGALVWYPPGDSKICGSPLDLLPCPPSSLLLPEVAKEDTDAVELDLATRAAMKEREAEIIRRSSAAEMHWSSDKCQESTAGHTINRVLISLEALDKQNFDRGDPLDSLYHKIFDQINAKDHNEMQMTKACEQAVIGLLCEWAITAKRLGEHRAAVVAKLLDLRQAHYEQTTDDGTADISQNSLNVSNPNQADTTAPVEPVQTTQTSANTTPYFQNLLVSFLDSQAPELKDPEDTKQLQAFKNLVLLFTELIEHGVFSHLQYINILISRGDITPDQITSLPVYKVNSPQNDDMNLSSNKPTSVLGKHMDPRMEVDEEDPSSVRSMHDVKMEVNDMEFLQATESVFSPDSRADRHFLDAVKTERQGDAATRHKGGTSQMRGARMVQGAIWGYNHPRHVQYVTHFPIPFQEDGVQHEWNQRLMVLYGAGRQKSEVKQAVKKVNRHLMKLVQNKRDLEDKSEESTPNTTWAPPNKKSRRSTKSSHSELLSRFRALSYFDQNMVTSNAGKTLMQVLNNYISGRNVLPRLDVVTLLFDLMEEALNVGDLVRLAVSISQILAPLLAKTHRRIKEVDAHGNHPNISHKWYSTELALKVVAVLRHYQSYLTLNADLALDAFDGLLAVAKRTCISNPAQCTSADRSILVFLYDLYNSFSYIKLQHMESFSSYSGVVKQALCSTKKPSTSNCRYDPSFLLQFIENPSVESALSVAERFSNRLHDMTFRYSFVCSAVITVCNGQQDFEKVNALAALCVEMNTRCSELSAEWLGVLKALCCSSCTANFNDVLMSVEASDSQIRDPLALLTAVLIARGCLSLEDVIQHVAIPSLLAACNNKSGAGLSNPNTGARLTCHLLLQLFKTPSSSTGSNAFRLPTSADRHLLAAAQRNIAVGAVLAVLKAVLKLGDAGLSGGKSSYQNDDSVSRFFAPIQGFDNFDDIQMPGQAPEHGGRMGGGGSAMDEASLSEFAKHAVHIICSQQWVRERCLKDPVMDLLLDKVLTQKQRQNLIQLICYPDEDLQRLSSLSGDPHNYVVSILSSMTRWTMRQCLLELQVMLQQSPQEKSLPEHIAKATIEVFQRQQQQQLMESARERKSSLTGAELDRCNVWLVAPLVGKLPSQVQGRVLQEASTILEAPQNWSTSSTRSGASVRAERHDHKQTCSLLLNHQPFLTLILTCLKGQDDQRDSLLDSLQSQIIMLHTEWQSAHTQRDGGKETPYLSTSQGVHEALQLRLSLVGGMFDTVQSNAQWTSNVVVLLTQLINSGMVDVQVNAELFDIVFDMIAILLHHTLGGDGSNRGEVTKREYIKIVSKMKKEMGRQSESIRRLRHLLPIPKAEVYVVCCEPSGPLLDVRGNKVPVPVDSTQGLQVASKQKLNAWDIIEGLKQPAPLCLAWFGARKMERKAPKYEVEHALMLHHQHNKRDWRREFLVPPKLPPEEEEEEVIQPPAKIPERKPSKTSFPGTSSGDPMRKKPKRRPVSQTSKTKITKSPLPFRPNLPINTGGNISQPAMHSTHGPSQQHSGNYQNYNITNQAQYNFPPTQSASTNQASNFTSTSGFPPTQQHLPPNKGNTRQHLASWIRARQPSVPQVRFQSVSANQSNAYPDVRQKIVGMSQKSGQMSHDMFPPQQRQAINMPQQMLNQSGSFNNYNNAAGGSMQQQTQQHGMMNYNNGAVYRNTGGAGSSGQMGGYQQLTGGGASVNQQYTGPPQQQPQQGGSNFVSNMPMGGSQTSRNFNQRQNVGMMVMQGQNQPQQQNQYNINQIPNRGAHMTRINPQSNQMSGGMAANRMHTISGGGGMQTGGGMGQQPMIGQQHQTMINQQPQYNQQMQQGTPMMEMRRNVHQQGPPPQY</sequence>
<dbReference type="EMBL" id="LR787861">
    <property type="protein sequence ID" value="CAB3263723.1"/>
    <property type="molecule type" value="mRNA"/>
</dbReference>
<dbReference type="Pfam" id="PF09497">
    <property type="entry name" value="Med12"/>
    <property type="match status" value="1"/>
</dbReference>
<dbReference type="PANTHER" id="PTHR46007:SF11">
    <property type="entry name" value="MEDIATOR OF RNA POLYMERASE II TRANSCRIPTION SUBUNIT 12"/>
    <property type="match status" value="1"/>
</dbReference>
<keyword evidence="5" id="KW-0010">Activator</keyword>
<keyword evidence="4" id="KW-0805">Transcription regulation</keyword>
<comment type="subcellular location">
    <subcellularLocation>
        <location evidence="1">Nucleus</location>
    </subcellularLocation>
</comment>
<feature type="region of interest" description="Disordered" evidence="8">
    <location>
        <begin position="334"/>
        <end position="362"/>
    </location>
</feature>
<accession>A0A6F9DL81</accession>
<dbReference type="PANTHER" id="PTHR46007">
    <property type="entry name" value="MEDIATOR OF RNA POLYMERASE II TRANSCRIPTION SUBUNIT 12"/>
    <property type="match status" value="1"/>
</dbReference>
<keyword evidence="3" id="KW-0678">Repressor</keyword>
<dbReference type="InterPro" id="IPR019035">
    <property type="entry name" value="Mediator_Med12"/>
</dbReference>
<evidence type="ECO:0000256" key="1">
    <source>
        <dbReference type="ARBA" id="ARBA00004123"/>
    </source>
</evidence>
<feature type="region of interest" description="Disordered" evidence="8">
    <location>
        <begin position="842"/>
        <end position="876"/>
    </location>
</feature>
<feature type="compositionally biased region" description="Low complexity" evidence="8">
    <location>
        <begin position="335"/>
        <end position="362"/>
    </location>
</feature>
<feature type="compositionally biased region" description="Polar residues" evidence="8">
    <location>
        <begin position="2098"/>
        <end position="2114"/>
    </location>
</feature>
<organism evidence="10">
    <name type="scientific">Phallusia mammillata</name>
    <dbReference type="NCBI Taxonomy" id="59560"/>
    <lineage>
        <taxon>Eukaryota</taxon>
        <taxon>Metazoa</taxon>
        <taxon>Chordata</taxon>
        <taxon>Tunicata</taxon>
        <taxon>Ascidiacea</taxon>
        <taxon>Phlebobranchia</taxon>
        <taxon>Ascidiidae</taxon>
        <taxon>Phallusia</taxon>
    </lineage>
</organism>
<dbReference type="GO" id="GO:0016592">
    <property type="term" value="C:mediator complex"/>
    <property type="evidence" value="ECO:0007669"/>
    <property type="project" value="InterPro"/>
</dbReference>
<dbReference type="InterPro" id="IPR051647">
    <property type="entry name" value="Mediator_comp_sub12"/>
</dbReference>